<organism evidence="3 4">
    <name type="scientific">Rarobacter faecitabidus</name>
    <dbReference type="NCBI Taxonomy" id="13243"/>
    <lineage>
        <taxon>Bacteria</taxon>
        <taxon>Bacillati</taxon>
        <taxon>Actinomycetota</taxon>
        <taxon>Actinomycetes</taxon>
        <taxon>Micrococcales</taxon>
        <taxon>Rarobacteraceae</taxon>
        <taxon>Rarobacter</taxon>
    </lineage>
</organism>
<feature type="transmembrane region" description="Helical" evidence="2">
    <location>
        <begin position="29"/>
        <end position="45"/>
    </location>
</feature>
<dbReference type="EMBL" id="VFOS01000001">
    <property type="protein sequence ID" value="TQL63639.1"/>
    <property type="molecule type" value="Genomic_DNA"/>
</dbReference>
<reference evidence="3 4" key="1">
    <citation type="submission" date="2019-06" db="EMBL/GenBank/DDBJ databases">
        <title>Sequencing the genomes of 1000 actinobacteria strains.</title>
        <authorList>
            <person name="Klenk H.-P."/>
        </authorList>
    </citation>
    <scope>NUCLEOTIDE SEQUENCE [LARGE SCALE GENOMIC DNA]</scope>
    <source>
        <strain evidence="3 4">DSM 4813</strain>
    </source>
</reference>
<evidence type="ECO:0000256" key="1">
    <source>
        <dbReference type="SAM" id="MobiDB-lite"/>
    </source>
</evidence>
<evidence type="ECO:0000256" key="2">
    <source>
        <dbReference type="SAM" id="Phobius"/>
    </source>
</evidence>
<keyword evidence="2" id="KW-0812">Transmembrane</keyword>
<evidence type="ECO:0000313" key="3">
    <source>
        <dbReference type="EMBL" id="TQL63639.1"/>
    </source>
</evidence>
<dbReference type="AlphaFoldDB" id="A0A542ZTN7"/>
<protein>
    <submittedName>
        <fullName evidence="3">Uncharacterized protein</fullName>
    </submittedName>
</protein>
<dbReference type="OrthoDB" id="9930500at2"/>
<dbReference type="RefSeq" id="WP_142117959.1">
    <property type="nucleotide sequence ID" value="NZ_BAAASV010000002.1"/>
</dbReference>
<dbReference type="Proteomes" id="UP000315389">
    <property type="component" value="Unassembled WGS sequence"/>
</dbReference>
<gene>
    <name evidence="3" type="ORF">FB461_0106</name>
</gene>
<sequence>MRSIVRGVAWALILGGIVGQLWGPDDLTFVPHLVIGIALVFAAANRRRREETDYTAVMLQNAGYGDPDAKLPTGVQAASTRRNHPGLAFLAWLIVLALILWPIRTSLVDRVKDATGAETFSQIFDDEPSDGATHNVDYYFDDPDEVEPIEDGASATVTIPGALEVDPVLGLLSAGLPDVVIASLVGLSDASAVSQVQLAALSASIFPSGEDDSGDSVDYAYAYLSGGGTTAGDRIELGLTRGRLSTATHAFDPEVIDGDVVSAVVAEARKDYFGENGSDPAYLSVSALPAEDFADDTGPIVYLVSASDSSDESEPVSALFDADGTRID</sequence>
<proteinExistence type="predicted"/>
<keyword evidence="2" id="KW-0472">Membrane</keyword>
<accession>A0A542ZTN7</accession>
<keyword evidence="4" id="KW-1185">Reference proteome</keyword>
<feature type="region of interest" description="Disordered" evidence="1">
    <location>
        <begin position="306"/>
        <end position="328"/>
    </location>
</feature>
<feature type="transmembrane region" description="Helical" evidence="2">
    <location>
        <begin position="86"/>
        <end position="103"/>
    </location>
</feature>
<name>A0A542ZTN7_RARFA</name>
<keyword evidence="2" id="KW-1133">Transmembrane helix</keyword>
<feature type="transmembrane region" description="Helical" evidence="2">
    <location>
        <begin position="7"/>
        <end position="23"/>
    </location>
</feature>
<evidence type="ECO:0000313" key="4">
    <source>
        <dbReference type="Proteomes" id="UP000315389"/>
    </source>
</evidence>
<comment type="caution">
    <text evidence="3">The sequence shown here is derived from an EMBL/GenBank/DDBJ whole genome shotgun (WGS) entry which is preliminary data.</text>
</comment>